<dbReference type="GO" id="GO:0030246">
    <property type="term" value="F:carbohydrate binding"/>
    <property type="evidence" value="ECO:0007669"/>
    <property type="project" value="UniProtKB-UniRule"/>
</dbReference>
<comment type="caution">
    <text evidence="4">The sequence shown here is derived from an EMBL/GenBank/DDBJ whole genome shotgun (WGS) entry which is preliminary data.</text>
</comment>
<sequence>MDCVAILDTSAQSCTLQLTPCSLFAFAVLPTSNYVAAFVAPLGMRSDSETLQESPAVVSSAPHELPLPRFNEEFFNVSTPGSVPLNGSTFANRARIVLQTVDKQHGRFAIDFRRDSGEIALHFNPRFSHRVVVMNTQKNGRWQFDAEERFFSPFEYKKVYTVDFVFSGNSSIIYLNGQFLYQYRQRHIPFEQVSSVRVIGDADIHSVNIA</sequence>
<dbReference type="SUPFAM" id="SSF49899">
    <property type="entry name" value="Concanavalin A-like lectins/glucanases"/>
    <property type="match status" value="1"/>
</dbReference>
<accession>A0A016SFD0</accession>
<dbReference type="PROSITE" id="PS51304">
    <property type="entry name" value="GALECTIN"/>
    <property type="match status" value="1"/>
</dbReference>
<dbReference type="PANTHER" id="PTHR11346">
    <property type="entry name" value="GALECTIN"/>
    <property type="match status" value="1"/>
</dbReference>
<dbReference type="SMART" id="SM00276">
    <property type="entry name" value="GLECT"/>
    <property type="match status" value="1"/>
</dbReference>
<dbReference type="PANTHER" id="PTHR11346:SF147">
    <property type="entry name" value="GALECTIN"/>
    <property type="match status" value="1"/>
</dbReference>
<gene>
    <name evidence="4" type="primary">Acey_s0233.g3100</name>
    <name evidence="4" type="ORF">Y032_0233g3100</name>
</gene>
<dbReference type="CDD" id="cd00070">
    <property type="entry name" value="GLECT"/>
    <property type="match status" value="1"/>
</dbReference>
<dbReference type="OrthoDB" id="5784299at2759"/>
<evidence type="ECO:0000313" key="4">
    <source>
        <dbReference type="EMBL" id="EYB89325.1"/>
    </source>
</evidence>
<dbReference type="InterPro" id="IPR013320">
    <property type="entry name" value="ConA-like_dom_sf"/>
</dbReference>
<dbReference type="EMBL" id="JARK01001569">
    <property type="protein sequence ID" value="EYB89325.1"/>
    <property type="molecule type" value="Genomic_DNA"/>
</dbReference>
<dbReference type="Proteomes" id="UP000024635">
    <property type="component" value="Unassembled WGS sequence"/>
</dbReference>
<dbReference type="InterPro" id="IPR044156">
    <property type="entry name" value="Galectin-like"/>
</dbReference>
<proteinExistence type="predicted"/>
<reference evidence="5" key="1">
    <citation type="journal article" date="2015" name="Nat. Genet.">
        <title>The genome and transcriptome of the zoonotic hookworm Ancylostoma ceylanicum identify infection-specific gene families.</title>
        <authorList>
            <person name="Schwarz E.M."/>
            <person name="Hu Y."/>
            <person name="Antoshechkin I."/>
            <person name="Miller M.M."/>
            <person name="Sternberg P.W."/>
            <person name="Aroian R.V."/>
        </authorList>
    </citation>
    <scope>NUCLEOTIDE SEQUENCE</scope>
    <source>
        <strain evidence="5">HY135</strain>
    </source>
</reference>
<keyword evidence="5" id="KW-1185">Reference proteome</keyword>
<evidence type="ECO:0000259" key="3">
    <source>
        <dbReference type="PROSITE" id="PS51304"/>
    </source>
</evidence>
<dbReference type="Pfam" id="PF00337">
    <property type="entry name" value="Gal-bind_lectin"/>
    <property type="match status" value="1"/>
</dbReference>
<feature type="domain" description="Galectin" evidence="3">
    <location>
        <begin position="81"/>
        <end position="210"/>
    </location>
</feature>
<dbReference type="AlphaFoldDB" id="A0A016SFD0"/>
<dbReference type="Gene3D" id="2.60.120.200">
    <property type="match status" value="1"/>
</dbReference>
<name>A0A016SFD0_9BILA</name>
<protein>
    <recommendedName>
        <fullName evidence="2">Galectin</fullName>
    </recommendedName>
</protein>
<organism evidence="4 5">
    <name type="scientific">Ancylostoma ceylanicum</name>
    <dbReference type="NCBI Taxonomy" id="53326"/>
    <lineage>
        <taxon>Eukaryota</taxon>
        <taxon>Metazoa</taxon>
        <taxon>Ecdysozoa</taxon>
        <taxon>Nematoda</taxon>
        <taxon>Chromadorea</taxon>
        <taxon>Rhabditida</taxon>
        <taxon>Rhabditina</taxon>
        <taxon>Rhabditomorpha</taxon>
        <taxon>Strongyloidea</taxon>
        <taxon>Ancylostomatidae</taxon>
        <taxon>Ancylostomatinae</taxon>
        <taxon>Ancylostoma</taxon>
    </lineage>
</organism>
<dbReference type="SMART" id="SM00908">
    <property type="entry name" value="Gal-bind_lectin"/>
    <property type="match status" value="1"/>
</dbReference>
<keyword evidence="1 2" id="KW-0430">Lectin</keyword>
<dbReference type="InterPro" id="IPR001079">
    <property type="entry name" value="Galectin_CRD"/>
</dbReference>
<evidence type="ECO:0000256" key="1">
    <source>
        <dbReference type="ARBA" id="ARBA00022734"/>
    </source>
</evidence>
<evidence type="ECO:0000313" key="5">
    <source>
        <dbReference type="Proteomes" id="UP000024635"/>
    </source>
</evidence>
<evidence type="ECO:0000256" key="2">
    <source>
        <dbReference type="RuleBase" id="RU102079"/>
    </source>
</evidence>